<evidence type="ECO:0000256" key="2">
    <source>
        <dbReference type="SAM" id="SignalP"/>
    </source>
</evidence>
<accession>A0AAD3D1S1</accession>
<name>A0AAD3D1S1_9STRA</name>
<evidence type="ECO:0000313" key="3">
    <source>
        <dbReference type="EMBL" id="GFH56198.1"/>
    </source>
</evidence>
<protein>
    <submittedName>
        <fullName evidence="3">Uncharacterized protein</fullName>
    </submittedName>
</protein>
<evidence type="ECO:0000313" key="4">
    <source>
        <dbReference type="Proteomes" id="UP001054902"/>
    </source>
</evidence>
<keyword evidence="2" id="KW-0732">Signal</keyword>
<comment type="caution">
    <text evidence="3">The sequence shown here is derived from an EMBL/GenBank/DDBJ whole genome shotgun (WGS) entry which is preliminary data.</text>
</comment>
<sequence>MKSLLVCSLLVLSFALTPSYALEARVTTRRKLRRRRDNRKLYIPIPQAPSSTKPPSSKAPSSSTKQPSSKAPSSSTKQPSSKASSSSTKQPSSKAPSSSTKQPSSSTKQPSSSTKQPSSSTKQPTLVTSPPIFSAPKDECTFEAHFILVNFTMPDLTDDFFNMTEDDDMFNITDNFTFPTLPPGYLNDGDGAGRRLEDIPLPDPYVSVYRGDKYNECKPGQTPYPFWCEVIGHQGDSFFDYFFDYYSFFDYFTYYETPDEMKEGFDRIFQLQSAHVIKTFNAGGTEQWYCVNHLDVVEETGLLPMYFLTLNGEMFDLEMTMNDDDDVAEDYCISISCDDSCGCSVSPIHITMN</sequence>
<feature type="compositionally biased region" description="Basic residues" evidence="1">
    <location>
        <begin position="29"/>
        <end position="38"/>
    </location>
</feature>
<dbReference type="EMBL" id="BLLK01000051">
    <property type="protein sequence ID" value="GFH56198.1"/>
    <property type="molecule type" value="Genomic_DNA"/>
</dbReference>
<feature type="compositionally biased region" description="Low complexity" evidence="1">
    <location>
        <begin position="48"/>
        <end position="125"/>
    </location>
</feature>
<feature type="chain" id="PRO_5041971736" evidence="2">
    <location>
        <begin position="22"/>
        <end position="353"/>
    </location>
</feature>
<evidence type="ECO:0000256" key="1">
    <source>
        <dbReference type="SAM" id="MobiDB-lite"/>
    </source>
</evidence>
<dbReference type="Proteomes" id="UP001054902">
    <property type="component" value="Unassembled WGS sequence"/>
</dbReference>
<reference evidence="3 4" key="1">
    <citation type="journal article" date="2021" name="Sci. Rep.">
        <title>The genome of the diatom Chaetoceros tenuissimus carries an ancient integrated fragment of an extant virus.</title>
        <authorList>
            <person name="Hongo Y."/>
            <person name="Kimura K."/>
            <person name="Takaki Y."/>
            <person name="Yoshida Y."/>
            <person name="Baba S."/>
            <person name="Kobayashi G."/>
            <person name="Nagasaki K."/>
            <person name="Hano T."/>
            <person name="Tomaru Y."/>
        </authorList>
    </citation>
    <scope>NUCLEOTIDE SEQUENCE [LARGE SCALE GENOMIC DNA]</scope>
    <source>
        <strain evidence="3 4">NIES-3715</strain>
    </source>
</reference>
<gene>
    <name evidence="3" type="ORF">CTEN210_12674</name>
</gene>
<dbReference type="AlphaFoldDB" id="A0AAD3D1S1"/>
<proteinExistence type="predicted"/>
<keyword evidence="4" id="KW-1185">Reference proteome</keyword>
<feature type="region of interest" description="Disordered" evidence="1">
    <location>
        <begin position="29"/>
        <end position="132"/>
    </location>
</feature>
<organism evidence="3 4">
    <name type="scientific">Chaetoceros tenuissimus</name>
    <dbReference type="NCBI Taxonomy" id="426638"/>
    <lineage>
        <taxon>Eukaryota</taxon>
        <taxon>Sar</taxon>
        <taxon>Stramenopiles</taxon>
        <taxon>Ochrophyta</taxon>
        <taxon>Bacillariophyta</taxon>
        <taxon>Coscinodiscophyceae</taxon>
        <taxon>Chaetocerotophycidae</taxon>
        <taxon>Chaetocerotales</taxon>
        <taxon>Chaetocerotaceae</taxon>
        <taxon>Chaetoceros</taxon>
    </lineage>
</organism>
<feature type="signal peptide" evidence="2">
    <location>
        <begin position="1"/>
        <end position="21"/>
    </location>
</feature>